<dbReference type="PANTHER" id="PTHR46865">
    <property type="entry name" value="OXIDOREDUCTASE-RELATED"/>
    <property type="match status" value="1"/>
</dbReference>
<evidence type="ECO:0000259" key="5">
    <source>
        <dbReference type="Pfam" id="PF01494"/>
    </source>
</evidence>
<dbReference type="Proteomes" id="UP000283895">
    <property type="component" value="Unassembled WGS sequence"/>
</dbReference>
<gene>
    <name evidence="6" type="ORF">VMCG_05140</name>
</gene>
<evidence type="ECO:0000313" key="7">
    <source>
        <dbReference type="Proteomes" id="UP000283895"/>
    </source>
</evidence>
<proteinExistence type="predicted"/>
<evidence type="ECO:0000256" key="1">
    <source>
        <dbReference type="ARBA" id="ARBA00022630"/>
    </source>
</evidence>
<dbReference type="GO" id="GO:0016491">
    <property type="term" value="F:oxidoreductase activity"/>
    <property type="evidence" value="ECO:0007669"/>
    <property type="project" value="UniProtKB-KW"/>
</dbReference>
<keyword evidence="2" id="KW-0274">FAD</keyword>
<evidence type="ECO:0000256" key="2">
    <source>
        <dbReference type="ARBA" id="ARBA00022827"/>
    </source>
</evidence>
<feature type="transmembrane region" description="Helical" evidence="4">
    <location>
        <begin position="377"/>
        <end position="395"/>
    </location>
</feature>
<evidence type="ECO:0000313" key="6">
    <source>
        <dbReference type="EMBL" id="ROW05721.1"/>
    </source>
</evidence>
<keyword evidence="7" id="KW-1185">Reference proteome</keyword>
<evidence type="ECO:0000256" key="4">
    <source>
        <dbReference type="SAM" id="Phobius"/>
    </source>
</evidence>
<dbReference type="GO" id="GO:0071949">
    <property type="term" value="F:FAD binding"/>
    <property type="evidence" value="ECO:0007669"/>
    <property type="project" value="InterPro"/>
</dbReference>
<dbReference type="PRINTS" id="PR00420">
    <property type="entry name" value="RNGMNOXGNASE"/>
</dbReference>
<dbReference type="InterPro" id="IPR036188">
    <property type="entry name" value="FAD/NAD-bd_sf"/>
</dbReference>
<comment type="caution">
    <text evidence="6">The sequence shown here is derived from an EMBL/GenBank/DDBJ whole genome shotgun (WGS) entry which is preliminary data.</text>
</comment>
<evidence type="ECO:0000256" key="3">
    <source>
        <dbReference type="ARBA" id="ARBA00023002"/>
    </source>
</evidence>
<dbReference type="PANTHER" id="PTHR46865:SF7">
    <property type="entry name" value="MONOOXYGENASE, PUTATIVE (AFU_ORTHOLOGUE AFUA_8G07040)-RELATED"/>
    <property type="match status" value="1"/>
</dbReference>
<reference evidence="6 7" key="1">
    <citation type="submission" date="2015-09" db="EMBL/GenBank/DDBJ databases">
        <title>Host preference determinants of Valsa canker pathogens revealed by comparative genomics.</title>
        <authorList>
            <person name="Yin Z."/>
            <person name="Huang L."/>
        </authorList>
    </citation>
    <scope>NUCLEOTIDE SEQUENCE [LARGE SCALE GENOMIC DNA]</scope>
    <source>
        <strain evidence="6 7">03-1</strain>
    </source>
</reference>
<dbReference type="OrthoDB" id="655030at2759"/>
<keyword evidence="1" id="KW-0285">Flavoprotein</keyword>
<organism evidence="6 7">
    <name type="scientific">Cytospora schulzeri</name>
    <dbReference type="NCBI Taxonomy" id="448051"/>
    <lineage>
        <taxon>Eukaryota</taxon>
        <taxon>Fungi</taxon>
        <taxon>Dikarya</taxon>
        <taxon>Ascomycota</taxon>
        <taxon>Pezizomycotina</taxon>
        <taxon>Sordariomycetes</taxon>
        <taxon>Sordariomycetidae</taxon>
        <taxon>Diaporthales</taxon>
        <taxon>Cytosporaceae</taxon>
        <taxon>Cytospora</taxon>
    </lineage>
</organism>
<name>A0A423WQP6_9PEZI</name>
<keyword evidence="4" id="KW-0472">Membrane</keyword>
<keyword evidence="4" id="KW-1133">Transmembrane helix</keyword>
<dbReference type="Gene3D" id="3.50.50.60">
    <property type="entry name" value="FAD/NAD(P)-binding domain"/>
    <property type="match status" value="1"/>
</dbReference>
<dbReference type="InterPro" id="IPR002938">
    <property type="entry name" value="FAD-bd"/>
</dbReference>
<feature type="domain" description="FAD-binding" evidence="5">
    <location>
        <begin position="5"/>
        <end position="358"/>
    </location>
</feature>
<dbReference type="Pfam" id="PF01494">
    <property type="entry name" value="FAD_binding_3"/>
    <property type="match status" value="1"/>
</dbReference>
<accession>A0A423WQP6</accession>
<sequence length="428" mass="47901">MAPLKILICGGGIAGNSLAYWLSKLNHDVTVIERFPKMRTTGLQVDLRGPGIEIMRRMGLEEAFRAKSIDEPGLKIVDSSDRCWAYFKANKTGKGPQSFTSDFEILRGDLCQLLHDATGDGVNYMFGKYVERFEEKEDHIEVLFSDTQTDRFDLLVGADGQGSCTRKMMLGRGVVDPIHHIGMNIGYFTMPWPMQEGEGYEARLYIAPGRRAILTRRHNPHQIQAYLQVSGKDRAEQLDIARKGGVMELKQAVAEIFRGAGWKTEELLKGLEDSEDFYCESLGLVKMESWSNERVVLVGDAAYCPSASTGMGTTCGIVGAYILAGEIGKYCQGVEAKKGLPMALKAYDDRFRPFMNQVQHGIVESAPLWQRMFPSTWLAIAIVNLLLAIATFLRLDLLGRFVLREDVKDWSLPDNEEMVHGMHADETE</sequence>
<keyword evidence="3" id="KW-0560">Oxidoreductase</keyword>
<protein>
    <recommendedName>
        <fullName evidence="5">FAD-binding domain-containing protein</fullName>
    </recommendedName>
</protein>
<keyword evidence="4" id="KW-0812">Transmembrane</keyword>
<dbReference type="AlphaFoldDB" id="A0A423WQP6"/>
<dbReference type="InterPro" id="IPR051704">
    <property type="entry name" value="FAD_aromatic-hydroxylase"/>
</dbReference>
<dbReference type="STRING" id="356882.A0A423WQP6"/>
<dbReference type="SUPFAM" id="SSF51905">
    <property type="entry name" value="FAD/NAD(P)-binding domain"/>
    <property type="match status" value="1"/>
</dbReference>
<dbReference type="EMBL" id="LKEA01000012">
    <property type="protein sequence ID" value="ROW05721.1"/>
    <property type="molecule type" value="Genomic_DNA"/>
</dbReference>